<dbReference type="EMBL" id="CM042039">
    <property type="protein sequence ID" value="KAI3727429.1"/>
    <property type="molecule type" value="Genomic_DNA"/>
</dbReference>
<reference evidence="2" key="1">
    <citation type="journal article" date="2022" name="Mol. Ecol. Resour.">
        <title>The genomes of chicory, endive, great burdock and yacon provide insights into Asteraceae palaeo-polyploidization history and plant inulin production.</title>
        <authorList>
            <person name="Fan W."/>
            <person name="Wang S."/>
            <person name="Wang H."/>
            <person name="Wang A."/>
            <person name="Jiang F."/>
            <person name="Liu H."/>
            <person name="Zhao H."/>
            <person name="Xu D."/>
            <person name="Zhang Y."/>
        </authorList>
    </citation>
    <scope>NUCLEOTIDE SEQUENCE [LARGE SCALE GENOMIC DNA]</scope>
    <source>
        <strain evidence="2">cv. Yunnan</strain>
    </source>
</reference>
<gene>
    <name evidence="1" type="ORF">L1987_67243</name>
</gene>
<evidence type="ECO:0000313" key="2">
    <source>
        <dbReference type="Proteomes" id="UP001056120"/>
    </source>
</evidence>
<evidence type="ECO:0000313" key="1">
    <source>
        <dbReference type="EMBL" id="KAI3727429.1"/>
    </source>
</evidence>
<name>A0ACB9BZC6_9ASTR</name>
<dbReference type="Proteomes" id="UP001056120">
    <property type="component" value="Linkage Group LG22"/>
</dbReference>
<keyword evidence="2" id="KW-1185">Reference proteome</keyword>
<sequence>MQKISNTLDEGMVDGRGISGKTNILVDPHSDSGDGDFSSVPIRRTSDGEDGMEILPMIVMNKEYTGNFNPVNIENSIFEMQVGGLREWEKLCLNPMHISWPKPWCLATADPIHWEDIMSSVRHNRMMAGNEKERSVWLDIDRDACQEEEAIHRQRMKKRKTKGKKSIHKC</sequence>
<proteinExistence type="predicted"/>
<reference evidence="1 2" key="2">
    <citation type="journal article" date="2022" name="Mol. Ecol. Resour.">
        <title>The genomes of chicory, endive, great burdock and yacon provide insights into Asteraceae paleo-polyploidization history and plant inulin production.</title>
        <authorList>
            <person name="Fan W."/>
            <person name="Wang S."/>
            <person name="Wang H."/>
            <person name="Wang A."/>
            <person name="Jiang F."/>
            <person name="Liu H."/>
            <person name="Zhao H."/>
            <person name="Xu D."/>
            <person name="Zhang Y."/>
        </authorList>
    </citation>
    <scope>NUCLEOTIDE SEQUENCE [LARGE SCALE GENOMIC DNA]</scope>
    <source>
        <strain evidence="2">cv. Yunnan</strain>
        <tissue evidence="1">Leaves</tissue>
    </source>
</reference>
<protein>
    <submittedName>
        <fullName evidence="1">Uncharacterized protein</fullName>
    </submittedName>
</protein>
<organism evidence="1 2">
    <name type="scientific">Smallanthus sonchifolius</name>
    <dbReference type="NCBI Taxonomy" id="185202"/>
    <lineage>
        <taxon>Eukaryota</taxon>
        <taxon>Viridiplantae</taxon>
        <taxon>Streptophyta</taxon>
        <taxon>Embryophyta</taxon>
        <taxon>Tracheophyta</taxon>
        <taxon>Spermatophyta</taxon>
        <taxon>Magnoliopsida</taxon>
        <taxon>eudicotyledons</taxon>
        <taxon>Gunneridae</taxon>
        <taxon>Pentapetalae</taxon>
        <taxon>asterids</taxon>
        <taxon>campanulids</taxon>
        <taxon>Asterales</taxon>
        <taxon>Asteraceae</taxon>
        <taxon>Asteroideae</taxon>
        <taxon>Heliantheae alliance</taxon>
        <taxon>Millerieae</taxon>
        <taxon>Smallanthus</taxon>
    </lineage>
</organism>
<accession>A0ACB9BZC6</accession>
<comment type="caution">
    <text evidence="1">The sequence shown here is derived from an EMBL/GenBank/DDBJ whole genome shotgun (WGS) entry which is preliminary data.</text>
</comment>